<evidence type="ECO:0000256" key="7">
    <source>
        <dbReference type="PROSITE-ProRule" id="PRU00339"/>
    </source>
</evidence>
<dbReference type="EnsemblMetazoa" id="HelroT175155">
    <property type="protein sequence ID" value="HelroP175155"/>
    <property type="gene ID" value="HelroG175155"/>
</dbReference>
<dbReference type="EMBL" id="AMQM01005157">
    <property type="status" value="NOT_ANNOTATED_CDS"/>
    <property type="molecule type" value="Genomic_DNA"/>
</dbReference>
<dbReference type="PROSITE" id="PS50005">
    <property type="entry name" value="TPR"/>
    <property type="match status" value="2"/>
</dbReference>
<dbReference type="PANTHER" id="PTHR46630:SF1">
    <property type="entry name" value="TETRATRICOPEPTIDE REPEAT PROTEIN 29"/>
    <property type="match status" value="1"/>
</dbReference>
<dbReference type="GeneID" id="20205274"/>
<sequence>MFPYVVAQLKKVRKRQPAKRQGLPTDCLIEEEMKSILKIWKGDVTESVLLLDKVIPKIPKYKRGGIAGTVYNQSTFILPMLREAETIGSYKPPEKEITLESMLQDLLIDGYHMVFEEINNLILIDAKERKEYEKLYGAHKAKPLHEQLDTIQFIAQFLKDAETAKNNDDFSLLFTCHLNLARTFAQGENSLAVRFFDLCMKIASEYPCDKDGSSLALSQLYFGLYAKSNDKNSSLIVASMLNLGNFYTTKGDFTRALEILKECLQLCEEMMDWKGVASASQSIGAVFFKLDDLDKAKEYYGRFIEVSDEGEDKHVLTESYLETGFAFNNAGHYNVAKEYVKKAFGSEITSEYETKARSLYGIVHAHSMYSLYLPYVNRRSSYALETLLNWKDFRIDNFEEKPIRPKNEEKPILRREVVMKKKIKQYDDIKDSSTTLPVFLSHIQPYNLEPKSVGSLRSDDVEDLVDYSLLNNNSFVKNAVTTYAAHSGAQNIDLSAISLHVKANTQNKSLIELIQTQMNLERPHRDNRYES</sequence>
<dbReference type="SUPFAM" id="SSF48452">
    <property type="entry name" value="TPR-like"/>
    <property type="match status" value="1"/>
</dbReference>
<dbReference type="STRING" id="6412.T1F8X5"/>
<organism evidence="9 10">
    <name type="scientific">Helobdella robusta</name>
    <name type="common">Californian leech</name>
    <dbReference type="NCBI Taxonomy" id="6412"/>
    <lineage>
        <taxon>Eukaryota</taxon>
        <taxon>Metazoa</taxon>
        <taxon>Spiralia</taxon>
        <taxon>Lophotrochozoa</taxon>
        <taxon>Annelida</taxon>
        <taxon>Clitellata</taxon>
        <taxon>Hirudinea</taxon>
        <taxon>Rhynchobdellida</taxon>
        <taxon>Glossiphoniidae</taxon>
        <taxon>Helobdella</taxon>
    </lineage>
</organism>
<comment type="function">
    <text evidence="6">Axonemal protein which is implicated in axonemal and/or peri-axonemal structure assembly and regulates flagellum assembly and beating and therefore sperm motility.</text>
</comment>
<dbReference type="PANTHER" id="PTHR46630">
    <property type="entry name" value="TETRATRICOPEPTIDE REPEAT PROTEIN 29"/>
    <property type="match status" value="1"/>
</dbReference>
<dbReference type="CTD" id="20205274"/>
<dbReference type="AlphaFoldDB" id="T1F8X5"/>
<dbReference type="Proteomes" id="UP000015101">
    <property type="component" value="Unassembled WGS sequence"/>
</dbReference>
<dbReference type="GO" id="GO:0005929">
    <property type="term" value="C:cilium"/>
    <property type="evidence" value="ECO:0000318"/>
    <property type="project" value="GO_Central"/>
</dbReference>
<dbReference type="Pfam" id="PF13424">
    <property type="entry name" value="TPR_12"/>
    <property type="match status" value="1"/>
</dbReference>
<evidence type="ECO:0000256" key="3">
    <source>
        <dbReference type="ARBA" id="ARBA00022737"/>
    </source>
</evidence>
<dbReference type="SMART" id="SM00028">
    <property type="entry name" value="TPR"/>
    <property type="match status" value="2"/>
</dbReference>
<reference evidence="9" key="3">
    <citation type="submission" date="2015-06" db="UniProtKB">
        <authorList>
            <consortium name="EnsemblMetazoa"/>
        </authorList>
    </citation>
    <scope>IDENTIFICATION</scope>
</reference>
<dbReference type="GO" id="GO:0003341">
    <property type="term" value="P:cilium movement"/>
    <property type="evidence" value="ECO:0000318"/>
    <property type="project" value="GO_Central"/>
</dbReference>
<dbReference type="EMBL" id="KB096830">
    <property type="protein sequence ID" value="ESO01125.1"/>
    <property type="molecule type" value="Genomic_DNA"/>
</dbReference>
<reference evidence="10" key="1">
    <citation type="submission" date="2012-12" db="EMBL/GenBank/DDBJ databases">
        <authorList>
            <person name="Hellsten U."/>
            <person name="Grimwood J."/>
            <person name="Chapman J.A."/>
            <person name="Shapiro H."/>
            <person name="Aerts A."/>
            <person name="Otillar R.P."/>
            <person name="Terry A.Y."/>
            <person name="Boore J.L."/>
            <person name="Simakov O."/>
            <person name="Marletaz F."/>
            <person name="Cho S.-J."/>
            <person name="Edsinger-Gonzales E."/>
            <person name="Havlak P."/>
            <person name="Kuo D.-H."/>
            <person name="Larsson T."/>
            <person name="Lv J."/>
            <person name="Arendt D."/>
            <person name="Savage R."/>
            <person name="Osoegawa K."/>
            <person name="de Jong P."/>
            <person name="Lindberg D.R."/>
            <person name="Seaver E.C."/>
            <person name="Weisblat D.A."/>
            <person name="Putnam N.H."/>
            <person name="Grigoriev I.V."/>
            <person name="Rokhsar D.S."/>
        </authorList>
    </citation>
    <scope>NUCLEOTIDE SEQUENCE</scope>
</reference>
<evidence type="ECO:0000313" key="8">
    <source>
        <dbReference type="EMBL" id="ESO01125.1"/>
    </source>
</evidence>
<keyword evidence="10" id="KW-1185">Reference proteome</keyword>
<dbReference type="InterPro" id="IPR019734">
    <property type="entry name" value="TPR_rpt"/>
</dbReference>
<reference evidence="8 10" key="2">
    <citation type="journal article" date="2013" name="Nature">
        <title>Insights into bilaterian evolution from three spiralian genomes.</title>
        <authorList>
            <person name="Simakov O."/>
            <person name="Marletaz F."/>
            <person name="Cho S.J."/>
            <person name="Edsinger-Gonzales E."/>
            <person name="Havlak P."/>
            <person name="Hellsten U."/>
            <person name="Kuo D.H."/>
            <person name="Larsson T."/>
            <person name="Lv J."/>
            <person name="Arendt D."/>
            <person name="Savage R."/>
            <person name="Osoegawa K."/>
            <person name="de Jong P."/>
            <person name="Grimwood J."/>
            <person name="Chapman J.A."/>
            <person name="Shapiro H."/>
            <person name="Aerts A."/>
            <person name="Otillar R.P."/>
            <person name="Terry A.Y."/>
            <person name="Boore J.L."/>
            <person name="Grigoriev I.V."/>
            <person name="Lindberg D.R."/>
            <person name="Seaver E.C."/>
            <person name="Weisblat D.A."/>
            <person name="Putnam N.H."/>
            <person name="Rokhsar D.S."/>
        </authorList>
    </citation>
    <scope>NUCLEOTIDE SEQUENCE</scope>
</reference>
<dbReference type="Gene3D" id="1.25.40.10">
    <property type="entry name" value="Tetratricopeptide repeat domain"/>
    <property type="match status" value="1"/>
</dbReference>
<feature type="repeat" description="TPR" evidence="7">
    <location>
        <begin position="277"/>
        <end position="310"/>
    </location>
</feature>
<protein>
    <recommendedName>
        <fullName evidence="5">Tetratricopeptide repeat protein 29</fullName>
    </recommendedName>
</protein>
<dbReference type="KEGG" id="hro:HELRODRAFT_175155"/>
<dbReference type="OrthoDB" id="626167at2759"/>
<evidence type="ECO:0000313" key="10">
    <source>
        <dbReference type="Proteomes" id="UP000015101"/>
    </source>
</evidence>
<feature type="repeat" description="TPR" evidence="7">
    <location>
        <begin position="237"/>
        <end position="270"/>
    </location>
</feature>
<proteinExistence type="predicted"/>
<dbReference type="GO" id="GO:0005737">
    <property type="term" value="C:cytoplasm"/>
    <property type="evidence" value="ECO:0007669"/>
    <property type="project" value="UniProtKB-SubCell"/>
</dbReference>
<evidence type="ECO:0000256" key="1">
    <source>
        <dbReference type="ARBA" id="ARBA00004496"/>
    </source>
</evidence>
<evidence type="ECO:0000256" key="5">
    <source>
        <dbReference type="ARBA" id="ARBA00040665"/>
    </source>
</evidence>
<accession>T1F8X5</accession>
<dbReference type="RefSeq" id="XP_009020837.1">
    <property type="nucleotide sequence ID" value="XM_009022589.1"/>
</dbReference>
<dbReference type="HOGENOM" id="CLU_513180_0_0_1"/>
<comment type="subcellular location">
    <subcellularLocation>
        <location evidence="1">Cytoplasm</location>
    </subcellularLocation>
</comment>
<gene>
    <name evidence="9" type="primary">20205274</name>
    <name evidence="8" type="ORF">HELRODRAFT_175155</name>
</gene>
<dbReference type="InParanoid" id="T1F8X5"/>
<evidence type="ECO:0000313" key="9">
    <source>
        <dbReference type="EnsemblMetazoa" id="HelroP175155"/>
    </source>
</evidence>
<keyword evidence="4 7" id="KW-0802">TPR repeat</keyword>
<dbReference type="InterPro" id="IPR011990">
    <property type="entry name" value="TPR-like_helical_dom_sf"/>
</dbReference>
<dbReference type="InterPro" id="IPR051476">
    <property type="entry name" value="Bac_ResReg_Asp_Phosphatase"/>
</dbReference>
<evidence type="ECO:0000256" key="6">
    <source>
        <dbReference type="ARBA" id="ARBA00044739"/>
    </source>
</evidence>
<evidence type="ECO:0000256" key="2">
    <source>
        <dbReference type="ARBA" id="ARBA00022490"/>
    </source>
</evidence>
<name>T1F8X5_HELRO</name>
<evidence type="ECO:0000256" key="4">
    <source>
        <dbReference type="ARBA" id="ARBA00022803"/>
    </source>
</evidence>
<keyword evidence="3" id="KW-0677">Repeat</keyword>
<keyword evidence="2" id="KW-0963">Cytoplasm</keyword>